<accession>A0A845F7W6</accession>
<evidence type="ECO:0000313" key="3">
    <source>
        <dbReference type="Proteomes" id="UP000450457"/>
    </source>
</evidence>
<proteinExistence type="predicted"/>
<dbReference type="Proteomes" id="UP000450457">
    <property type="component" value="Unassembled WGS sequence"/>
</dbReference>
<name>A0A845F7W6_9BACI</name>
<dbReference type="GeneID" id="78006547"/>
<feature type="transmembrane region" description="Helical" evidence="1">
    <location>
        <begin position="61"/>
        <end position="79"/>
    </location>
</feature>
<evidence type="ECO:0000256" key="1">
    <source>
        <dbReference type="SAM" id="Phobius"/>
    </source>
</evidence>
<gene>
    <name evidence="2" type="ORF">GLW00_06065</name>
</gene>
<dbReference type="OrthoDB" id="2428753at2"/>
<keyword evidence="1" id="KW-0812">Transmembrane</keyword>
<evidence type="ECO:0000313" key="2">
    <source>
        <dbReference type="EMBL" id="MYL70402.1"/>
    </source>
</evidence>
<dbReference type="EMBL" id="WMFA01000002">
    <property type="protein sequence ID" value="MYL70402.1"/>
    <property type="molecule type" value="Genomic_DNA"/>
</dbReference>
<organism evidence="2 3">
    <name type="scientific">Halobacillus litoralis</name>
    <dbReference type="NCBI Taxonomy" id="45668"/>
    <lineage>
        <taxon>Bacteria</taxon>
        <taxon>Bacillati</taxon>
        <taxon>Bacillota</taxon>
        <taxon>Bacilli</taxon>
        <taxon>Bacillales</taxon>
        <taxon>Bacillaceae</taxon>
        <taxon>Halobacillus</taxon>
    </lineage>
</organism>
<feature type="transmembrane region" description="Helical" evidence="1">
    <location>
        <begin position="5"/>
        <end position="23"/>
    </location>
</feature>
<dbReference type="RefSeq" id="WP_160912232.1">
    <property type="nucleotide sequence ID" value="NZ_WMFA01000002.1"/>
</dbReference>
<dbReference type="AlphaFoldDB" id="A0A845F7W6"/>
<keyword evidence="1" id="KW-1133">Transmembrane helix</keyword>
<protein>
    <submittedName>
        <fullName evidence="2">Uncharacterized protein</fullName>
    </submittedName>
</protein>
<keyword evidence="1" id="KW-0472">Membrane</keyword>
<reference evidence="2 3" key="1">
    <citation type="submission" date="2019-11" db="EMBL/GenBank/DDBJ databases">
        <title>Genome sequences of 17 halophilic strains isolated from different environments.</title>
        <authorList>
            <person name="Furrow R.E."/>
        </authorList>
    </citation>
    <scope>NUCLEOTIDE SEQUENCE [LARGE SCALE GENOMIC DNA]</scope>
    <source>
        <strain evidence="2 3">SL-4</strain>
    </source>
</reference>
<sequence length="82" mass="8549">MNKWAWVSLGMVIINLIMFLLVRGPDVNLPMVVIVGSSLSLVGIACAILSKKVIAGTAGSVLNGGVLIVMFFLLLSMGISSS</sequence>
<comment type="caution">
    <text evidence="2">The sequence shown here is derived from an EMBL/GenBank/DDBJ whole genome shotgun (WGS) entry which is preliminary data.</text>
</comment>
<feature type="transmembrane region" description="Helical" evidence="1">
    <location>
        <begin position="29"/>
        <end position="49"/>
    </location>
</feature>